<feature type="region of interest" description="Disordered" evidence="1">
    <location>
        <begin position="1"/>
        <end position="31"/>
    </location>
</feature>
<organism evidence="2 3">
    <name type="scientific">Rattus norvegicus</name>
    <name type="common">Rat</name>
    <dbReference type="NCBI Taxonomy" id="10116"/>
    <lineage>
        <taxon>Eukaryota</taxon>
        <taxon>Metazoa</taxon>
        <taxon>Chordata</taxon>
        <taxon>Craniata</taxon>
        <taxon>Vertebrata</taxon>
        <taxon>Euteleostomi</taxon>
        <taxon>Mammalia</taxon>
        <taxon>Eutheria</taxon>
        <taxon>Euarchontoglires</taxon>
        <taxon>Glires</taxon>
        <taxon>Rodentia</taxon>
        <taxon>Myomorpha</taxon>
        <taxon>Muroidea</taxon>
        <taxon>Muridae</taxon>
        <taxon>Murinae</taxon>
        <taxon>Rattus</taxon>
    </lineage>
</organism>
<dbReference type="Proteomes" id="UP000234681">
    <property type="component" value="Chromosome 1"/>
</dbReference>
<dbReference type="RGD" id="69327">
    <property type="gene designation" value="Arl3"/>
</dbReference>
<proteinExistence type="predicted"/>
<evidence type="ECO:0000313" key="4">
    <source>
        <dbReference type="RGD" id="69327"/>
    </source>
</evidence>
<dbReference type="AlphaFoldDB" id="A6JHM8"/>
<dbReference type="EMBL" id="CH473986">
    <property type="protein sequence ID" value="EDL94352.1"/>
    <property type="molecule type" value="Genomic_DNA"/>
</dbReference>
<evidence type="ECO:0000256" key="1">
    <source>
        <dbReference type="SAM" id="MobiDB-lite"/>
    </source>
</evidence>
<accession>A6JHM8</accession>
<gene>
    <name evidence="2 4" type="primary">Arl3</name>
    <name evidence="2" type="ORF">rCG_57512</name>
</gene>
<evidence type="ECO:0000313" key="2">
    <source>
        <dbReference type="EMBL" id="EDL94352.1"/>
    </source>
</evidence>
<name>A6JHM8_RAT</name>
<evidence type="ECO:0000313" key="3">
    <source>
        <dbReference type="Proteomes" id="UP000234681"/>
    </source>
</evidence>
<protein>
    <submittedName>
        <fullName evidence="2">ADP-ribosylation factor-like 3, isoform CRA_a</fullName>
    </submittedName>
</protein>
<reference evidence="3" key="1">
    <citation type="submission" date="2005-09" db="EMBL/GenBank/DDBJ databases">
        <authorList>
            <person name="Mural R.J."/>
            <person name="Li P.W."/>
            <person name="Adams M.D."/>
            <person name="Amanatides P.G."/>
            <person name="Baden-Tillson H."/>
            <person name="Barnstead M."/>
            <person name="Chin S.H."/>
            <person name="Dew I."/>
            <person name="Evans C.A."/>
            <person name="Ferriera S."/>
            <person name="Flanigan M."/>
            <person name="Fosler C."/>
            <person name="Glodek A."/>
            <person name="Gu Z."/>
            <person name="Holt R.A."/>
            <person name="Jennings D."/>
            <person name="Kraft C.L."/>
            <person name="Lu F."/>
            <person name="Nguyen T."/>
            <person name="Nusskern D.R."/>
            <person name="Pfannkoch C.M."/>
            <person name="Sitter C."/>
            <person name="Sutton G.G."/>
            <person name="Venter J.C."/>
            <person name="Wang Z."/>
            <person name="Woodage T."/>
            <person name="Zheng X.H."/>
            <person name="Zhong F."/>
        </authorList>
    </citation>
    <scope>NUCLEOTIDE SEQUENCE [LARGE SCALE GENOMIC DNA]</scope>
    <source>
        <strain>BN</strain>
        <strain evidence="3">Sprague-Dawley</strain>
    </source>
</reference>
<feature type="compositionally biased region" description="Basic and acidic residues" evidence="1">
    <location>
        <begin position="21"/>
        <end position="31"/>
    </location>
</feature>
<sequence>MSTQRRSKMPREARSCGSWSRPEKETLACAF</sequence>